<proteinExistence type="predicted"/>
<dbReference type="EMBL" id="MCFD01000003">
    <property type="protein sequence ID" value="ORX72364.1"/>
    <property type="molecule type" value="Genomic_DNA"/>
</dbReference>
<sequence>MSWKGAWRVNVFQAVAGGCLSKSGLYVKNKQPTHPPTASRLVLPVENPDWKAGDSDDRAGPDIVLITHPIDFDFDSGKHLNMSFEDTGRFGSGGFDKLSRF</sequence>
<comment type="caution">
    <text evidence="1">The sequence shown here is derived from an EMBL/GenBank/DDBJ whole genome shotgun (WGS) entry which is preliminary data.</text>
</comment>
<evidence type="ECO:0000313" key="2">
    <source>
        <dbReference type="Proteomes" id="UP000193922"/>
    </source>
</evidence>
<dbReference type="PROSITE" id="PS51257">
    <property type="entry name" value="PROKAR_LIPOPROTEIN"/>
    <property type="match status" value="1"/>
</dbReference>
<protein>
    <submittedName>
        <fullName evidence="1">Uncharacterized protein</fullName>
    </submittedName>
</protein>
<dbReference type="GeneID" id="63803545"/>
<dbReference type="Proteomes" id="UP000193922">
    <property type="component" value="Unassembled WGS sequence"/>
</dbReference>
<dbReference type="AlphaFoldDB" id="A0A1Y1WGW1"/>
<gene>
    <name evidence="1" type="ORF">DL89DRAFT_265939</name>
</gene>
<reference evidence="1 2" key="1">
    <citation type="submission" date="2016-07" db="EMBL/GenBank/DDBJ databases">
        <title>Pervasive Adenine N6-methylation of Active Genes in Fungi.</title>
        <authorList>
            <consortium name="DOE Joint Genome Institute"/>
            <person name="Mondo S.J."/>
            <person name="Dannebaum R.O."/>
            <person name="Kuo R.C."/>
            <person name="Labutti K."/>
            <person name="Haridas S."/>
            <person name="Kuo A."/>
            <person name="Salamov A."/>
            <person name="Ahrendt S.R."/>
            <person name="Lipzen A."/>
            <person name="Sullivan W."/>
            <person name="Andreopoulos W.B."/>
            <person name="Clum A."/>
            <person name="Lindquist E."/>
            <person name="Daum C."/>
            <person name="Ramamoorthy G.K."/>
            <person name="Gryganskyi A."/>
            <person name="Culley D."/>
            <person name="Magnuson J.K."/>
            <person name="James T.Y."/>
            <person name="O'Malley M.A."/>
            <person name="Stajich J.E."/>
            <person name="Spatafora J.W."/>
            <person name="Visel A."/>
            <person name="Grigoriev I.V."/>
        </authorList>
    </citation>
    <scope>NUCLEOTIDE SEQUENCE [LARGE SCALE GENOMIC DNA]</scope>
    <source>
        <strain evidence="1 2">ATCC 12442</strain>
    </source>
</reference>
<dbReference type="RefSeq" id="XP_040745788.1">
    <property type="nucleotide sequence ID" value="XM_040886897.1"/>
</dbReference>
<organism evidence="1 2">
    <name type="scientific">Linderina pennispora</name>
    <dbReference type="NCBI Taxonomy" id="61395"/>
    <lineage>
        <taxon>Eukaryota</taxon>
        <taxon>Fungi</taxon>
        <taxon>Fungi incertae sedis</taxon>
        <taxon>Zoopagomycota</taxon>
        <taxon>Kickxellomycotina</taxon>
        <taxon>Kickxellomycetes</taxon>
        <taxon>Kickxellales</taxon>
        <taxon>Kickxellaceae</taxon>
        <taxon>Linderina</taxon>
    </lineage>
</organism>
<evidence type="ECO:0000313" key="1">
    <source>
        <dbReference type="EMBL" id="ORX72364.1"/>
    </source>
</evidence>
<accession>A0A1Y1WGW1</accession>
<keyword evidence="2" id="KW-1185">Reference proteome</keyword>
<name>A0A1Y1WGW1_9FUNG</name>